<evidence type="ECO:0000259" key="6">
    <source>
        <dbReference type="Pfam" id="PF02776"/>
    </source>
</evidence>
<dbReference type="AlphaFoldDB" id="A0A848G1M8"/>
<dbReference type="PANTHER" id="PTHR18968:SF142">
    <property type="entry name" value="ACETOLACTATE SYNTHASE"/>
    <property type="match status" value="1"/>
</dbReference>
<evidence type="ECO:0000313" key="7">
    <source>
        <dbReference type="EMBL" id="NML24976.1"/>
    </source>
</evidence>
<organism evidence="7 8">
    <name type="scientific">Zoogloea dura</name>
    <dbReference type="NCBI Taxonomy" id="2728840"/>
    <lineage>
        <taxon>Bacteria</taxon>
        <taxon>Pseudomonadati</taxon>
        <taxon>Pseudomonadota</taxon>
        <taxon>Betaproteobacteria</taxon>
        <taxon>Rhodocyclales</taxon>
        <taxon>Zoogloeaceae</taxon>
        <taxon>Zoogloea</taxon>
    </lineage>
</organism>
<comment type="caution">
    <text evidence="7">The sequence shown here is derived from an EMBL/GenBank/DDBJ whole genome shotgun (WGS) entry which is preliminary data.</text>
</comment>
<gene>
    <name evidence="7" type="ORF">HHL15_04445</name>
</gene>
<dbReference type="GO" id="GO:0005948">
    <property type="term" value="C:acetolactate synthase complex"/>
    <property type="evidence" value="ECO:0007669"/>
    <property type="project" value="TreeGrafter"/>
</dbReference>
<dbReference type="Proteomes" id="UP000580043">
    <property type="component" value="Unassembled WGS sequence"/>
</dbReference>
<dbReference type="Gene3D" id="3.40.50.1220">
    <property type="entry name" value="TPP-binding domain"/>
    <property type="match status" value="1"/>
</dbReference>
<dbReference type="InterPro" id="IPR029061">
    <property type="entry name" value="THDP-binding"/>
</dbReference>
<evidence type="ECO:0000259" key="5">
    <source>
        <dbReference type="Pfam" id="PF02775"/>
    </source>
</evidence>
<accession>A0A848G1M8</accession>
<dbReference type="FunFam" id="3.40.50.970:FF:000007">
    <property type="entry name" value="Acetolactate synthase"/>
    <property type="match status" value="1"/>
</dbReference>
<dbReference type="PANTHER" id="PTHR18968">
    <property type="entry name" value="THIAMINE PYROPHOSPHATE ENZYMES"/>
    <property type="match status" value="1"/>
</dbReference>
<sequence>MTIRVADWILRRLADEGIRHVFMLPGGGAMYLNDAVACEPRLAAVPCHHEQACAIAAEAAGRTGNAGNPGFGVTMVTTGPGATNAITPVAGAWIDSVPMLVLSGQAKRPDRLNGRPIRQGGVQEVDIVPLVHSITKYAVTLDDPQSVRLHLEQALHLMKSGRPGPVWIDVPLDVQAAPIDPDSLPGWTPTAAATAAAAAANPDLAAVRALLAQARRPLILAGHGVRLSGAAGAFRQLVDRLQVPAVLTWNALDLLPYDHPLNIGRPGVVAARAANFAVQNCDLLIAIGARLDMIVTAYNPKGFARAARKVVVDVDPNELANKLEMAIDQPLAMDAGAFIEALLDGAETGDTADWRARCSSWKARYTQNEGRVFPPAGPIGHAHFVEALSDAAPENTLIATGSSGLAVEFFYAGFRNKAGQRSFLTSGLGAMGYGLPAAIGACLGNDREPMLAVESDGSLQLNLQELATLAGLKLPVCLFIMNNGGYASIRNTQRNYFEGRYVGSGPASGLQMPDLEKIADTYGLPFLRIDDCADLAGALARAQALPRPCLIDVRLVADESLQPKCAAIPRADGSIVSMPLEDMSPLLPLETLKAEMLVPLLPASLEAPRPA</sequence>
<dbReference type="SUPFAM" id="SSF52518">
    <property type="entry name" value="Thiamin diphosphate-binding fold (THDP-binding)"/>
    <property type="match status" value="2"/>
</dbReference>
<dbReference type="InterPro" id="IPR045229">
    <property type="entry name" value="TPP_enz"/>
</dbReference>
<dbReference type="GO" id="GO:0009099">
    <property type="term" value="P:L-valine biosynthetic process"/>
    <property type="evidence" value="ECO:0007669"/>
    <property type="project" value="TreeGrafter"/>
</dbReference>
<dbReference type="Pfam" id="PF00205">
    <property type="entry name" value="TPP_enzyme_M"/>
    <property type="match status" value="1"/>
</dbReference>
<evidence type="ECO:0000259" key="4">
    <source>
        <dbReference type="Pfam" id="PF00205"/>
    </source>
</evidence>
<feature type="domain" description="Thiamine pyrophosphate enzyme TPP-binding" evidence="5">
    <location>
        <begin position="416"/>
        <end position="553"/>
    </location>
</feature>
<dbReference type="GO" id="GO:0030976">
    <property type="term" value="F:thiamine pyrophosphate binding"/>
    <property type="evidence" value="ECO:0007669"/>
    <property type="project" value="InterPro"/>
</dbReference>
<feature type="domain" description="Thiamine pyrophosphate enzyme central" evidence="4">
    <location>
        <begin position="205"/>
        <end position="342"/>
    </location>
</feature>
<dbReference type="Pfam" id="PF02775">
    <property type="entry name" value="TPP_enzyme_C"/>
    <property type="match status" value="1"/>
</dbReference>
<dbReference type="Gene3D" id="3.40.50.970">
    <property type="match status" value="2"/>
</dbReference>
<evidence type="ECO:0000256" key="1">
    <source>
        <dbReference type="ARBA" id="ARBA00007812"/>
    </source>
</evidence>
<dbReference type="InterPro" id="IPR029035">
    <property type="entry name" value="DHS-like_NAD/FAD-binding_dom"/>
</dbReference>
<reference evidence="7 8" key="1">
    <citation type="submission" date="2020-04" db="EMBL/GenBank/DDBJ databases">
        <title>Zoogloea sp. G-4-1-14 isolated from soil.</title>
        <authorList>
            <person name="Dahal R.H."/>
        </authorList>
    </citation>
    <scope>NUCLEOTIDE SEQUENCE [LARGE SCALE GENOMIC DNA]</scope>
    <source>
        <strain evidence="7 8">G-4-1-14</strain>
    </source>
</reference>
<dbReference type="GO" id="GO:0003984">
    <property type="term" value="F:acetolactate synthase activity"/>
    <property type="evidence" value="ECO:0007669"/>
    <property type="project" value="TreeGrafter"/>
</dbReference>
<protein>
    <submittedName>
        <fullName evidence="7">Thiamine pyrophosphate-binding protein</fullName>
    </submittedName>
</protein>
<proteinExistence type="inferred from homology"/>
<dbReference type="EMBL" id="JABBGA010000002">
    <property type="protein sequence ID" value="NML24976.1"/>
    <property type="molecule type" value="Genomic_DNA"/>
</dbReference>
<evidence type="ECO:0000256" key="3">
    <source>
        <dbReference type="RuleBase" id="RU362132"/>
    </source>
</evidence>
<dbReference type="InterPro" id="IPR012001">
    <property type="entry name" value="Thiamin_PyroP_enz_TPP-bd_dom"/>
</dbReference>
<dbReference type="Pfam" id="PF02776">
    <property type="entry name" value="TPP_enzyme_N"/>
    <property type="match status" value="1"/>
</dbReference>
<keyword evidence="2 3" id="KW-0786">Thiamine pyrophosphate</keyword>
<name>A0A848G1M8_9RHOO</name>
<dbReference type="RefSeq" id="WP_169144612.1">
    <property type="nucleotide sequence ID" value="NZ_JABBGA010000002.1"/>
</dbReference>
<dbReference type="InterPro" id="IPR011766">
    <property type="entry name" value="TPP_enzyme_TPP-bd"/>
</dbReference>
<evidence type="ECO:0000256" key="2">
    <source>
        <dbReference type="ARBA" id="ARBA00023052"/>
    </source>
</evidence>
<feature type="domain" description="Thiamine pyrophosphate enzyme N-terminal TPP-binding" evidence="6">
    <location>
        <begin position="4"/>
        <end position="128"/>
    </location>
</feature>
<dbReference type="GO" id="GO:0009097">
    <property type="term" value="P:isoleucine biosynthetic process"/>
    <property type="evidence" value="ECO:0007669"/>
    <property type="project" value="TreeGrafter"/>
</dbReference>
<dbReference type="CDD" id="cd07035">
    <property type="entry name" value="TPP_PYR_POX_like"/>
    <property type="match status" value="1"/>
</dbReference>
<evidence type="ECO:0000313" key="8">
    <source>
        <dbReference type="Proteomes" id="UP000580043"/>
    </source>
</evidence>
<dbReference type="InterPro" id="IPR012000">
    <property type="entry name" value="Thiamin_PyroP_enz_cen_dom"/>
</dbReference>
<dbReference type="SUPFAM" id="SSF52467">
    <property type="entry name" value="DHS-like NAD/FAD-binding domain"/>
    <property type="match status" value="1"/>
</dbReference>
<dbReference type="GO" id="GO:0050660">
    <property type="term" value="F:flavin adenine dinucleotide binding"/>
    <property type="evidence" value="ECO:0007669"/>
    <property type="project" value="TreeGrafter"/>
</dbReference>
<comment type="similarity">
    <text evidence="1 3">Belongs to the TPP enzyme family.</text>
</comment>
<keyword evidence="8" id="KW-1185">Reference proteome</keyword>
<dbReference type="GO" id="GO:0000287">
    <property type="term" value="F:magnesium ion binding"/>
    <property type="evidence" value="ECO:0007669"/>
    <property type="project" value="InterPro"/>
</dbReference>